<dbReference type="EMBL" id="CM004476">
    <property type="protein sequence ID" value="OCT77297.1"/>
    <property type="molecule type" value="Genomic_DNA"/>
</dbReference>
<sequence>MNYGSLTHYVTQLHKELTKLHSQVYSSLRERSHTPESSQIEEQNPYISQAAPSKLLSFSLLLGLLMFVDSITNESGVECLKGLFTV</sequence>
<organism evidence="1 2">
    <name type="scientific">Xenopus laevis</name>
    <name type="common">African clawed frog</name>
    <dbReference type="NCBI Taxonomy" id="8355"/>
    <lineage>
        <taxon>Eukaryota</taxon>
        <taxon>Metazoa</taxon>
        <taxon>Chordata</taxon>
        <taxon>Craniata</taxon>
        <taxon>Vertebrata</taxon>
        <taxon>Euteleostomi</taxon>
        <taxon>Amphibia</taxon>
        <taxon>Batrachia</taxon>
        <taxon>Anura</taxon>
        <taxon>Pipoidea</taxon>
        <taxon>Pipidae</taxon>
        <taxon>Xenopodinae</taxon>
        <taxon>Xenopus</taxon>
        <taxon>Xenopus</taxon>
    </lineage>
</organism>
<dbReference type="Proteomes" id="UP000694892">
    <property type="component" value="Chromosome 6L"/>
</dbReference>
<protein>
    <submittedName>
        <fullName evidence="1">Uncharacterized protein</fullName>
    </submittedName>
</protein>
<proteinExistence type="predicted"/>
<gene>
    <name evidence="1" type="ORF">XELAEV_18032496mg</name>
</gene>
<reference evidence="2" key="1">
    <citation type="journal article" date="2016" name="Nature">
        <title>Genome evolution in the allotetraploid frog Xenopus laevis.</title>
        <authorList>
            <person name="Session A.M."/>
            <person name="Uno Y."/>
            <person name="Kwon T."/>
            <person name="Chapman J.A."/>
            <person name="Toyoda A."/>
            <person name="Takahashi S."/>
            <person name="Fukui A."/>
            <person name="Hikosaka A."/>
            <person name="Suzuki A."/>
            <person name="Kondo M."/>
            <person name="van Heeringen S.J."/>
            <person name="Quigley I."/>
            <person name="Heinz S."/>
            <person name="Ogino H."/>
            <person name="Ochi H."/>
            <person name="Hellsten U."/>
            <person name="Lyons J.B."/>
            <person name="Simakov O."/>
            <person name="Putnam N."/>
            <person name="Stites J."/>
            <person name="Kuroki Y."/>
            <person name="Tanaka T."/>
            <person name="Michiue T."/>
            <person name="Watanabe M."/>
            <person name="Bogdanovic O."/>
            <person name="Lister R."/>
            <person name="Georgiou G."/>
            <person name="Paranjpe S.S."/>
            <person name="van Kruijsbergen I."/>
            <person name="Shu S."/>
            <person name="Carlson J."/>
            <person name="Kinoshita T."/>
            <person name="Ohta Y."/>
            <person name="Mawaribuchi S."/>
            <person name="Jenkins J."/>
            <person name="Grimwood J."/>
            <person name="Schmutz J."/>
            <person name="Mitros T."/>
            <person name="Mozaffari S.V."/>
            <person name="Suzuki Y."/>
            <person name="Haramoto Y."/>
            <person name="Yamamoto T.S."/>
            <person name="Takagi C."/>
            <person name="Heald R."/>
            <person name="Miller K."/>
            <person name="Haudenschild C."/>
            <person name="Kitzman J."/>
            <person name="Nakayama T."/>
            <person name="Izutsu Y."/>
            <person name="Robert J."/>
            <person name="Fortriede J."/>
            <person name="Burns K."/>
            <person name="Lotay V."/>
            <person name="Karimi K."/>
            <person name="Yasuoka Y."/>
            <person name="Dichmann D.S."/>
            <person name="Flajnik M.F."/>
            <person name="Houston D.W."/>
            <person name="Shendure J."/>
            <person name="DuPasquier L."/>
            <person name="Vize P.D."/>
            <person name="Zorn A.M."/>
            <person name="Ito M."/>
            <person name="Marcotte E.M."/>
            <person name="Wallingford J.B."/>
            <person name="Ito Y."/>
            <person name="Asashima M."/>
            <person name="Ueno N."/>
            <person name="Matsuda Y."/>
            <person name="Veenstra G.J."/>
            <person name="Fujiyama A."/>
            <person name="Harland R.M."/>
            <person name="Taira M."/>
            <person name="Rokhsar D.S."/>
        </authorList>
    </citation>
    <scope>NUCLEOTIDE SEQUENCE [LARGE SCALE GENOMIC DNA]</scope>
    <source>
        <strain evidence="2">J</strain>
    </source>
</reference>
<accession>A0A974HGL9</accession>
<name>A0A974HGL9_XENLA</name>
<dbReference type="AlphaFoldDB" id="A0A974HGL9"/>
<evidence type="ECO:0000313" key="2">
    <source>
        <dbReference type="Proteomes" id="UP000694892"/>
    </source>
</evidence>
<evidence type="ECO:0000313" key="1">
    <source>
        <dbReference type="EMBL" id="OCT77297.1"/>
    </source>
</evidence>